<protein>
    <submittedName>
        <fullName evidence="5">Substrate-binding domain-containing protein</fullName>
    </submittedName>
</protein>
<gene>
    <name evidence="5" type="ORF">ACFSW5_01905</name>
</gene>
<keyword evidence="6" id="KW-1185">Reference proteome</keyword>
<accession>A0ABW5QRM0</accession>
<evidence type="ECO:0000256" key="1">
    <source>
        <dbReference type="ARBA" id="ARBA00004196"/>
    </source>
</evidence>
<evidence type="ECO:0000256" key="3">
    <source>
        <dbReference type="ARBA" id="ARBA00022729"/>
    </source>
</evidence>
<comment type="subcellular location">
    <subcellularLocation>
        <location evidence="1">Cell envelope</location>
    </subcellularLocation>
</comment>
<dbReference type="InterPro" id="IPR028082">
    <property type="entry name" value="Peripla_BP_I"/>
</dbReference>
<sequence>MNTRHKWLAAMTVMLAALLFVLYEFVTAAAQNVKLVREMENGAGHPSDKRVILISQEQNTPYWQMLEQGVAEAADELGIGVEYWAPYRTNPEEQINLLAKAIAAKPDAVLIQGIKGDPYDRLIDQAEEAGIAVVTVDSDAPESKRLAYVGTDNLAAGRLLGELVAGGEETHGSIGVIISSPEADNQQLRLKGFRSVVESADGYTIAAIGQSKLSRIEAARQTVEMLTAHPEISTMVGLSGLDAPGIAEGVKVAGRTDVRVFGFDDLEATREAIAAGSVAATVVQQPKMIGQEAIRLLNRYFAGESVSDISYTPFTVLNGSNLNGTEDGSGQGEAP</sequence>
<comment type="similarity">
    <text evidence="2">Belongs to the bacterial solute-binding protein 2 family.</text>
</comment>
<dbReference type="SUPFAM" id="SSF53822">
    <property type="entry name" value="Periplasmic binding protein-like I"/>
    <property type="match status" value="1"/>
</dbReference>
<evidence type="ECO:0000313" key="5">
    <source>
        <dbReference type="EMBL" id="MFD2659014.1"/>
    </source>
</evidence>
<name>A0ABW5QRM0_9BACL</name>
<evidence type="ECO:0000256" key="2">
    <source>
        <dbReference type="ARBA" id="ARBA00007639"/>
    </source>
</evidence>
<dbReference type="PANTHER" id="PTHR46847">
    <property type="entry name" value="D-ALLOSE-BINDING PERIPLASMIC PROTEIN-RELATED"/>
    <property type="match status" value="1"/>
</dbReference>
<feature type="domain" description="Periplasmic binding protein" evidence="4">
    <location>
        <begin position="53"/>
        <end position="304"/>
    </location>
</feature>
<dbReference type="InterPro" id="IPR025997">
    <property type="entry name" value="SBP_2_dom"/>
</dbReference>
<proteinExistence type="inferred from homology"/>
<keyword evidence="3" id="KW-0732">Signal</keyword>
<evidence type="ECO:0000313" key="6">
    <source>
        <dbReference type="Proteomes" id="UP001597493"/>
    </source>
</evidence>
<comment type="caution">
    <text evidence="5">The sequence shown here is derived from an EMBL/GenBank/DDBJ whole genome shotgun (WGS) entry which is preliminary data.</text>
</comment>
<organism evidence="5 6">
    <name type="scientific">Paenibacillus thailandensis</name>
    <dbReference type="NCBI Taxonomy" id="393250"/>
    <lineage>
        <taxon>Bacteria</taxon>
        <taxon>Bacillati</taxon>
        <taxon>Bacillota</taxon>
        <taxon>Bacilli</taxon>
        <taxon>Bacillales</taxon>
        <taxon>Paenibacillaceae</taxon>
        <taxon>Paenibacillus</taxon>
    </lineage>
</organism>
<dbReference type="Pfam" id="PF13407">
    <property type="entry name" value="Peripla_BP_4"/>
    <property type="match status" value="1"/>
</dbReference>
<dbReference type="Gene3D" id="3.40.50.2300">
    <property type="match status" value="2"/>
</dbReference>
<dbReference type="EMBL" id="JBHUMY010000001">
    <property type="protein sequence ID" value="MFD2659014.1"/>
    <property type="molecule type" value="Genomic_DNA"/>
</dbReference>
<dbReference type="PANTHER" id="PTHR46847:SF1">
    <property type="entry name" value="D-ALLOSE-BINDING PERIPLASMIC PROTEIN-RELATED"/>
    <property type="match status" value="1"/>
</dbReference>
<dbReference type="Proteomes" id="UP001597493">
    <property type="component" value="Unassembled WGS sequence"/>
</dbReference>
<dbReference type="RefSeq" id="WP_379269137.1">
    <property type="nucleotide sequence ID" value="NZ_JBHUGT010000031.1"/>
</dbReference>
<evidence type="ECO:0000259" key="4">
    <source>
        <dbReference type="Pfam" id="PF13407"/>
    </source>
</evidence>
<reference evidence="6" key="1">
    <citation type="journal article" date="2019" name="Int. J. Syst. Evol. Microbiol.">
        <title>The Global Catalogue of Microorganisms (GCM) 10K type strain sequencing project: providing services to taxonomists for standard genome sequencing and annotation.</title>
        <authorList>
            <consortium name="The Broad Institute Genomics Platform"/>
            <consortium name="The Broad Institute Genome Sequencing Center for Infectious Disease"/>
            <person name="Wu L."/>
            <person name="Ma J."/>
        </authorList>
    </citation>
    <scope>NUCLEOTIDE SEQUENCE [LARGE SCALE GENOMIC DNA]</scope>
    <source>
        <strain evidence="6">TISTR 1827</strain>
    </source>
</reference>